<feature type="signal peptide" evidence="1">
    <location>
        <begin position="1"/>
        <end position="18"/>
    </location>
</feature>
<dbReference type="AlphaFoldDB" id="H8Y6P8"/>
<dbReference type="SMART" id="SM00034">
    <property type="entry name" value="CLECT"/>
    <property type="match status" value="1"/>
</dbReference>
<organism evidence="3">
    <name type="scientific">Penaeus merguiensis</name>
    <name type="common">Banana prawn</name>
    <name type="synonym">Fenneropenaeus merguiensis</name>
    <dbReference type="NCBI Taxonomy" id="71412"/>
    <lineage>
        <taxon>Eukaryota</taxon>
        <taxon>Metazoa</taxon>
        <taxon>Ecdysozoa</taxon>
        <taxon>Arthropoda</taxon>
        <taxon>Crustacea</taxon>
        <taxon>Multicrustacea</taxon>
        <taxon>Malacostraca</taxon>
        <taxon>Eumalacostraca</taxon>
        <taxon>Eucarida</taxon>
        <taxon>Decapoda</taxon>
        <taxon>Dendrobranchiata</taxon>
        <taxon>Penaeoidea</taxon>
        <taxon>Penaeidae</taxon>
        <taxon>Penaeus</taxon>
    </lineage>
</organism>
<dbReference type="SUPFAM" id="SSF56436">
    <property type="entry name" value="C-type lectin-like"/>
    <property type="match status" value="1"/>
</dbReference>
<dbReference type="PANTHER" id="PTHR22803">
    <property type="entry name" value="MANNOSE, PHOSPHOLIPASE, LECTIN RECEPTOR RELATED"/>
    <property type="match status" value="1"/>
</dbReference>
<protein>
    <submittedName>
        <fullName evidence="3">C-type lectin</fullName>
    </submittedName>
</protein>
<dbReference type="InterPro" id="IPR016187">
    <property type="entry name" value="CTDL_fold"/>
</dbReference>
<reference evidence="3" key="1">
    <citation type="submission" date="2011-02" db="EMBL/GenBank/DDBJ databases">
        <authorList>
            <person name="Runsaeng P."/>
            <person name="Utarabhand P."/>
        </authorList>
    </citation>
    <scope>NUCLEOTIDE SEQUENCE</scope>
    <source>
        <tissue evidence="3">Hepatopancreas</tissue>
    </source>
</reference>
<dbReference type="CDD" id="cd00037">
    <property type="entry name" value="CLECT"/>
    <property type="match status" value="1"/>
</dbReference>
<evidence type="ECO:0000313" key="3">
    <source>
        <dbReference type="EMBL" id="AEB96259.1"/>
    </source>
</evidence>
<keyword evidence="1" id="KW-0732">Signal</keyword>
<dbReference type="InterPro" id="IPR016186">
    <property type="entry name" value="C-type_lectin-like/link_sf"/>
</dbReference>
<dbReference type="EMBL" id="JF430082">
    <property type="protein sequence ID" value="AEB96259.1"/>
    <property type="molecule type" value="mRNA"/>
</dbReference>
<evidence type="ECO:0000259" key="2">
    <source>
        <dbReference type="PROSITE" id="PS50041"/>
    </source>
</evidence>
<feature type="chain" id="PRO_5003617066" evidence="1">
    <location>
        <begin position="19"/>
        <end position="159"/>
    </location>
</feature>
<evidence type="ECO:0000256" key="1">
    <source>
        <dbReference type="SAM" id="SignalP"/>
    </source>
</evidence>
<feature type="domain" description="C-type lectin" evidence="2">
    <location>
        <begin position="34"/>
        <end position="156"/>
    </location>
</feature>
<dbReference type="PROSITE" id="PS50041">
    <property type="entry name" value="C_TYPE_LECTIN_2"/>
    <property type="match status" value="1"/>
</dbReference>
<sequence length="159" mass="17964">MKFLAPVILTALISVAASASVHSNVCPSPYEPLDDTRCIFVDAFVTYTWQETVDLCKSHSGEILMIEDCETFALIYDYVRSQDATKGKHYWLGATDEAEEGTWKFVNNRPTPMGIPFWGANEPNNGNTYNCAMMHASYNHYWYDASCGSKYNPICLKTY</sequence>
<dbReference type="InterPro" id="IPR050111">
    <property type="entry name" value="C-type_lectin/snaclec_domain"/>
</dbReference>
<name>H8Y6P8_PENME</name>
<proteinExistence type="evidence at transcript level"/>
<accession>H8Y6P8</accession>
<dbReference type="GO" id="GO:0030246">
    <property type="term" value="F:carbohydrate binding"/>
    <property type="evidence" value="ECO:0007669"/>
    <property type="project" value="UniProtKB-KW"/>
</dbReference>
<dbReference type="InterPro" id="IPR001304">
    <property type="entry name" value="C-type_lectin-like"/>
</dbReference>
<dbReference type="SMR" id="H8Y6P8"/>
<dbReference type="Pfam" id="PF00059">
    <property type="entry name" value="Lectin_C"/>
    <property type="match status" value="1"/>
</dbReference>
<dbReference type="Gene3D" id="3.10.100.10">
    <property type="entry name" value="Mannose-Binding Protein A, subunit A"/>
    <property type="match status" value="1"/>
</dbReference>
<keyword evidence="3" id="KW-0430">Lectin</keyword>
<gene>
    <name evidence="3" type="primary">LC1</name>
</gene>